<name>D8TDN5_SELML</name>
<dbReference type="AlphaFoldDB" id="D8TDN5"/>
<feature type="compositionally biased region" description="Polar residues" evidence="1">
    <location>
        <begin position="177"/>
        <end position="199"/>
    </location>
</feature>
<evidence type="ECO:0000313" key="2">
    <source>
        <dbReference type="EMBL" id="EFJ05196.1"/>
    </source>
</evidence>
<dbReference type="HOGENOM" id="CLU_1374283_0_0_1"/>
<dbReference type="KEGG" id="smo:SELMODRAFT_431751"/>
<sequence>MQLLVRETKPWEQTEKMKLKIIQMQVKRSTQTPCIPALRKWYMSMWNVDNGGCGAANYIQAFKFRMKKVHEALYGALNVNLQLKSVPSTLAKIPKEMIKNAFEIQMLCFWPKLCTQVSDECNDHEKPDHKDNNKQNPEGDKLQDLVEEQQVIGSGRTAEKNQKKAFATAIGTEGTKEASSNTEQEQVASTAASKGTSTV</sequence>
<proteinExistence type="predicted"/>
<dbReference type="Gramene" id="EFJ05196">
    <property type="protein sequence ID" value="EFJ05196"/>
    <property type="gene ID" value="SELMODRAFT_431751"/>
</dbReference>
<organism evidence="3">
    <name type="scientific">Selaginella moellendorffii</name>
    <name type="common">Spikemoss</name>
    <dbReference type="NCBI Taxonomy" id="88036"/>
    <lineage>
        <taxon>Eukaryota</taxon>
        <taxon>Viridiplantae</taxon>
        <taxon>Streptophyta</taxon>
        <taxon>Embryophyta</taxon>
        <taxon>Tracheophyta</taxon>
        <taxon>Lycopodiopsida</taxon>
        <taxon>Selaginellales</taxon>
        <taxon>Selaginellaceae</taxon>
        <taxon>Selaginella</taxon>
    </lineage>
</organism>
<accession>D8TDN5</accession>
<evidence type="ECO:0000256" key="1">
    <source>
        <dbReference type="SAM" id="MobiDB-lite"/>
    </source>
</evidence>
<protein>
    <submittedName>
        <fullName evidence="2">Uncharacterized protein</fullName>
    </submittedName>
</protein>
<feature type="region of interest" description="Disordered" evidence="1">
    <location>
        <begin position="121"/>
        <end position="199"/>
    </location>
</feature>
<dbReference type="EMBL" id="GL377733">
    <property type="protein sequence ID" value="EFJ05196.1"/>
    <property type="molecule type" value="Genomic_DNA"/>
</dbReference>
<feature type="compositionally biased region" description="Basic and acidic residues" evidence="1">
    <location>
        <begin position="121"/>
        <end position="144"/>
    </location>
</feature>
<keyword evidence="3" id="KW-1185">Reference proteome</keyword>
<dbReference type="InParanoid" id="D8TDN5"/>
<evidence type="ECO:0000313" key="3">
    <source>
        <dbReference type="Proteomes" id="UP000001514"/>
    </source>
</evidence>
<gene>
    <name evidence="2" type="ORF">SELMODRAFT_431751</name>
</gene>
<dbReference type="Proteomes" id="UP000001514">
    <property type="component" value="Unassembled WGS sequence"/>
</dbReference>
<reference evidence="2 3" key="1">
    <citation type="journal article" date="2011" name="Science">
        <title>The Selaginella genome identifies genetic changes associated with the evolution of vascular plants.</title>
        <authorList>
            <person name="Banks J.A."/>
            <person name="Nishiyama T."/>
            <person name="Hasebe M."/>
            <person name="Bowman J.L."/>
            <person name="Gribskov M."/>
            <person name="dePamphilis C."/>
            <person name="Albert V.A."/>
            <person name="Aono N."/>
            <person name="Aoyama T."/>
            <person name="Ambrose B.A."/>
            <person name="Ashton N.W."/>
            <person name="Axtell M.J."/>
            <person name="Barker E."/>
            <person name="Barker M.S."/>
            <person name="Bennetzen J.L."/>
            <person name="Bonawitz N.D."/>
            <person name="Chapple C."/>
            <person name="Cheng C."/>
            <person name="Correa L.G."/>
            <person name="Dacre M."/>
            <person name="DeBarry J."/>
            <person name="Dreyer I."/>
            <person name="Elias M."/>
            <person name="Engstrom E.M."/>
            <person name="Estelle M."/>
            <person name="Feng L."/>
            <person name="Finet C."/>
            <person name="Floyd S.K."/>
            <person name="Frommer W.B."/>
            <person name="Fujita T."/>
            <person name="Gramzow L."/>
            <person name="Gutensohn M."/>
            <person name="Harholt J."/>
            <person name="Hattori M."/>
            <person name="Heyl A."/>
            <person name="Hirai T."/>
            <person name="Hiwatashi Y."/>
            <person name="Ishikawa M."/>
            <person name="Iwata M."/>
            <person name="Karol K.G."/>
            <person name="Koehler B."/>
            <person name="Kolukisaoglu U."/>
            <person name="Kubo M."/>
            <person name="Kurata T."/>
            <person name="Lalonde S."/>
            <person name="Li K."/>
            <person name="Li Y."/>
            <person name="Litt A."/>
            <person name="Lyons E."/>
            <person name="Manning G."/>
            <person name="Maruyama T."/>
            <person name="Michael T.P."/>
            <person name="Mikami K."/>
            <person name="Miyazaki S."/>
            <person name="Morinaga S."/>
            <person name="Murata T."/>
            <person name="Mueller-Roeber B."/>
            <person name="Nelson D.R."/>
            <person name="Obara M."/>
            <person name="Oguri Y."/>
            <person name="Olmstead R.G."/>
            <person name="Onodera N."/>
            <person name="Petersen B.L."/>
            <person name="Pils B."/>
            <person name="Prigge M."/>
            <person name="Rensing S.A."/>
            <person name="Riano-Pachon D.M."/>
            <person name="Roberts A.W."/>
            <person name="Sato Y."/>
            <person name="Scheller H.V."/>
            <person name="Schulz B."/>
            <person name="Schulz C."/>
            <person name="Shakirov E.V."/>
            <person name="Shibagaki N."/>
            <person name="Shinohara N."/>
            <person name="Shippen D.E."/>
            <person name="Soerensen I."/>
            <person name="Sotooka R."/>
            <person name="Sugimoto N."/>
            <person name="Sugita M."/>
            <person name="Sumikawa N."/>
            <person name="Tanurdzic M."/>
            <person name="Theissen G."/>
            <person name="Ulvskov P."/>
            <person name="Wakazuki S."/>
            <person name="Weng J.K."/>
            <person name="Willats W.W."/>
            <person name="Wipf D."/>
            <person name="Wolf P.G."/>
            <person name="Yang L."/>
            <person name="Zimmer A.D."/>
            <person name="Zhu Q."/>
            <person name="Mitros T."/>
            <person name="Hellsten U."/>
            <person name="Loque D."/>
            <person name="Otillar R."/>
            <person name="Salamov A."/>
            <person name="Schmutz J."/>
            <person name="Shapiro H."/>
            <person name="Lindquist E."/>
            <person name="Lucas S."/>
            <person name="Rokhsar D."/>
            <person name="Grigoriev I.V."/>
        </authorList>
    </citation>
    <scope>NUCLEOTIDE SEQUENCE [LARGE SCALE GENOMIC DNA]</scope>
</reference>